<sequence length="363" mass="40889">MANIASDIENRPKELWGLPNYGCLPDRGFQIDLAGSVGEFLAHDIFDLDGTQPIESKVMGLSKELHNGFPVIRVNPSEDAIEFYKARGDQFQMVNVVVCCYGFEEIDGQLFGLPYHVSLRPAQKRGKPASVSADWIKNMDLERVLDGSPHYMGFNPFTNAFGLYAIGPIHLNKDLCSDVVGFVYNMYFLASNYEKNDVNDPGMCTSLLGDNKSALGDYRKYRFSRYFKPFTDIKPVKIWGCDSPIELFLLQAMNSLSLRPRIQMNIFSDGTTFPSLQSMWENGKRTKALSKRISEADFYFEEQKVAIFCDSVAYHSSDEAIAKDKAIDKKLEKIGLRSIRISGPDIIASPSKCAIRIRDFIAK</sequence>
<name>A0A2Z4PX46_9GAMM</name>
<evidence type="ECO:0000313" key="2">
    <source>
        <dbReference type="Proteomes" id="UP000249898"/>
    </source>
</evidence>
<accession>A0A2Z4PX46</accession>
<proteinExistence type="predicted"/>
<evidence type="ECO:0000313" key="1">
    <source>
        <dbReference type="EMBL" id="AWY02212.1"/>
    </source>
</evidence>
<dbReference type="Proteomes" id="UP000249898">
    <property type="component" value="Chromosome"/>
</dbReference>
<dbReference type="RefSeq" id="WP_112141355.1">
    <property type="nucleotide sequence ID" value="NZ_CP016181.1"/>
</dbReference>
<dbReference type="OrthoDB" id="7014522at2"/>
<dbReference type="AlphaFoldDB" id="A0A2Z4PX46"/>
<dbReference type="Gene3D" id="3.40.960.10">
    <property type="entry name" value="VSR Endonuclease"/>
    <property type="match status" value="1"/>
</dbReference>
<gene>
    <name evidence="1" type="ORF">A8139_21420</name>
</gene>
<organism evidence="1 2">
    <name type="scientific">Marinomonas primoryensis</name>
    <dbReference type="NCBI Taxonomy" id="178399"/>
    <lineage>
        <taxon>Bacteria</taxon>
        <taxon>Pseudomonadati</taxon>
        <taxon>Pseudomonadota</taxon>
        <taxon>Gammaproteobacteria</taxon>
        <taxon>Oceanospirillales</taxon>
        <taxon>Oceanospirillaceae</taxon>
        <taxon>Marinomonas</taxon>
    </lineage>
</organism>
<dbReference type="EMBL" id="CP016181">
    <property type="protein sequence ID" value="AWY02212.1"/>
    <property type="molecule type" value="Genomic_DNA"/>
</dbReference>
<protein>
    <submittedName>
        <fullName evidence="1">Uncharacterized protein</fullName>
    </submittedName>
</protein>
<reference evidence="1 2" key="1">
    <citation type="submission" date="2016-06" db="EMBL/GenBank/DDBJ databases">
        <title>The sequenced genome of the ice-adhering bacterium Marinomonas primoryensis, from Antarctica.</title>
        <authorList>
            <person name="Graham L."/>
            <person name="Vance T.D.R."/>
            <person name="Davies P.L."/>
        </authorList>
    </citation>
    <scope>NUCLEOTIDE SEQUENCE [LARGE SCALE GENOMIC DNA]</scope>
    <source>
        <strain evidence="1 2">AceL</strain>
    </source>
</reference>